<organism evidence="1 3">
    <name type="scientific">Dreissena polymorpha</name>
    <name type="common">Zebra mussel</name>
    <name type="synonym">Mytilus polymorpha</name>
    <dbReference type="NCBI Taxonomy" id="45954"/>
    <lineage>
        <taxon>Eukaryota</taxon>
        <taxon>Metazoa</taxon>
        <taxon>Spiralia</taxon>
        <taxon>Lophotrochozoa</taxon>
        <taxon>Mollusca</taxon>
        <taxon>Bivalvia</taxon>
        <taxon>Autobranchia</taxon>
        <taxon>Heteroconchia</taxon>
        <taxon>Euheterodonta</taxon>
        <taxon>Imparidentia</taxon>
        <taxon>Neoheterodontei</taxon>
        <taxon>Myida</taxon>
        <taxon>Dreissenoidea</taxon>
        <taxon>Dreissenidae</taxon>
        <taxon>Dreissena</taxon>
    </lineage>
</organism>
<evidence type="ECO:0000313" key="1">
    <source>
        <dbReference type="EMBL" id="KAH3740968.1"/>
    </source>
</evidence>
<dbReference type="Proteomes" id="UP000828390">
    <property type="component" value="Unassembled WGS sequence"/>
</dbReference>
<dbReference type="EMBL" id="JAIWYP010000011">
    <property type="protein sequence ID" value="KAH3740968.1"/>
    <property type="molecule type" value="Genomic_DNA"/>
</dbReference>
<sequence length="56" mass="6534">MFKFCSKSHKLLDDDDDRPPKRRILAFAHNTPRQISALGNRNRVTPTDVNMVDTYM</sequence>
<reference evidence="1" key="2">
    <citation type="submission" date="2020-11" db="EMBL/GenBank/DDBJ databases">
        <authorList>
            <person name="McCartney M.A."/>
            <person name="Auch B."/>
            <person name="Kono T."/>
            <person name="Mallez S."/>
            <person name="Becker A."/>
            <person name="Gohl D.M."/>
            <person name="Silverstein K.A.T."/>
            <person name="Koren S."/>
            <person name="Bechman K.B."/>
            <person name="Herman A."/>
            <person name="Abrahante J.E."/>
            <person name="Garbe J."/>
        </authorList>
    </citation>
    <scope>NUCLEOTIDE SEQUENCE</scope>
    <source>
        <strain evidence="1">Duluth1</strain>
        <tissue evidence="1">Whole animal</tissue>
    </source>
</reference>
<gene>
    <name evidence="2" type="ORF">DPMN_039267</name>
    <name evidence="1" type="ORF">DPMN_047686</name>
</gene>
<evidence type="ECO:0000313" key="3">
    <source>
        <dbReference type="Proteomes" id="UP000828390"/>
    </source>
</evidence>
<protein>
    <submittedName>
        <fullName evidence="1">Uncharacterized protein</fullName>
    </submittedName>
</protein>
<proteinExistence type="predicted"/>
<keyword evidence="3" id="KW-1185">Reference proteome</keyword>
<evidence type="ECO:0000313" key="2">
    <source>
        <dbReference type="EMBL" id="KAH3875988.1"/>
    </source>
</evidence>
<name>A0A9D4D8H8_DREPO</name>
<comment type="caution">
    <text evidence="1">The sequence shown here is derived from an EMBL/GenBank/DDBJ whole genome shotgun (WGS) entry which is preliminary data.</text>
</comment>
<dbReference type="AlphaFoldDB" id="A0A9D4D8H8"/>
<dbReference type="EMBL" id="JAIWYP010000002">
    <property type="protein sequence ID" value="KAH3875988.1"/>
    <property type="molecule type" value="Genomic_DNA"/>
</dbReference>
<accession>A0A9D4D8H8</accession>
<reference evidence="1" key="1">
    <citation type="journal article" date="2019" name="bioRxiv">
        <title>The Genome of the Zebra Mussel, Dreissena polymorpha: A Resource for Invasive Species Research.</title>
        <authorList>
            <person name="McCartney M.A."/>
            <person name="Auch B."/>
            <person name="Kono T."/>
            <person name="Mallez S."/>
            <person name="Zhang Y."/>
            <person name="Obille A."/>
            <person name="Becker A."/>
            <person name="Abrahante J.E."/>
            <person name="Garbe J."/>
            <person name="Badalamenti J.P."/>
            <person name="Herman A."/>
            <person name="Mangelson H."/>
            <person name="Liachko I."/>
            <person name="Sullivan S."/>
            <person name="Sone E.D."/>
            <person name="Koren S."/>
            <person name="Silverstein K.A.T."/>
            <person name="Beckman K.B."/>
            <person name="Gohl D.M."/>
        </authorList>
    </citation>
    <scope>NUCLEOTIDE SEQUENCE</scope>
    <source>
        <strain evidence="1">Duluth1</strain>
        <tissue evidence="1">Whole animal</tissue>
    </source>
</reference>